<evidence type="ECO:0000313" key="1">
    <source>
        <dbReference type="EMBL" id="KAF2468694.1"/>
    </source>
</evidence>
<accession>A0ACB6QNU9</accession>
<reference evidence="1" key="1">
    <citation type="journal article" date="2020" name="Stud. Mycol.">
        <title>101 Dothideomycetes genomes: a test case for predicting lifestyles and emergence of pathogens.</title>
        <authorList>
            <person name="Haridas S."/>
            <person name="Albert R."/>
            <person name="Binder M."/>
            <person name="Bloem J."/>
            <person name="Labutti K."/>
            <person name="Salamov A."/>
            <person name="Andreopoulos B."/>
            <person name="Baker S."/>
            <person name="Barry K."/>
            <person name="Bills G."/>
            <person name="Bluhm B."/>
            <person name="Cannon C."/>
            <person name="Castanera R."/>
            <person name="Culley D."/>
            <person name="Daum C."/>
            <person name="Ezra D."/>
            <person name="Gonzalez J."/>
            <person name="Henrissat B."/>
            <person name="Kuo A."/>
            <person name="Liang C."/>
            <person name="Lipzen A."/>
            <person name="Lutzoni F."/>
            <person name="Magnuson J."/>
            <person name="Mondo S."/>
            <person name="Nolan M."/>
            <person name="Ohm R."/>
            <person name="Pangilinan J."/>
            <person name="Park H.-J."/>
            <person name="Ramirez L."/>
            <person name="Alfaro M."/>
            <person name="Sun H."/>
            <person name="Tritt A."/>
            <person name="Yoshinaga Y."/>
            <person name="Zwiers L.-H."/>
            <person name="Turgeon B."/>
            <person name="Goodwin S."/>
            <person name="Spatafora J."/>
            <person name="Crous P."/>
            <person name="Grigoriev I."/>
        </authorList>
    </citation>
    <scope>NUCLEOTIDE SEQUENCE</scope>
    <source>
        <strain evidence="1">ATCC 200398</strain>
    </source>
</reference>
<sequence>MSMIIQNVLMQHHLCPRPSCRRKLAFSSTTNGSAIVCSGCGLTCYLRKMPETADDVTVLESEEVRVEQQQIDEDYQIFGERPIPSDTMKIDEDIFDIQSMAPRESIKTEEPLAESMLPTLSAWGQVELDALLSGRNITKIEPQNTEDERVNPTPLDAWLDQVSVLSASEMGTPTAGHGTIHNGDSETNALECFRHIHIDRAYDKCSVASDEPQNARNLREVSFNARIFYRNIRDKYPQMPEYLVKRPCESF</sequence>
<evidence type="ECO:0000313" key="2">
    <source>
        <dbReference type="Proteomes" id="UP000799755"/>
    </source>
</evidence>
<name>A0ACB6QNU9_9PLEO</name>
<protein>
    <submittedName>
        <fullName evidence="1">Uncharacterized protein</fullName>
    </submittedName>
</protein>
<comment type="caution">
    <text evidence="1">The sequence shown here is derived from an EMBL/GenBank/DDBJ whole genome shotgun (WGS) entry which is preliminary data.</text>
</comment>
<gene>
    <name evidence="1" type="ORF">BDR25DRAFT_52197</name>
</gene>
<dbReference type="Proteomes" id="UP000799755">
    <property type="component" value="Unassembled WGS sequence"/>
</dbReference>
<organism evidence="1 2">
    <name type="scientific">Lindgomyces ingoldianus</name>
    <dbReference type="NCBI Taxonomy" id="673940"/>
    <lineage>
        <taxon>Eukaryota</taxon>
        <taxon>Fungi</taxon>
        <taxon>Dikarya</taxon>
        <taxon>Ascomycota</taxon>
        <taxon>Pezizomycotina</taxon>
        <taxon>Dothideomycetes</taxon>
        <taxon>Pleosporomycetidae</taxon>
        <taxon>Pleosporales</taxon>
        <taxon>Lindgomycetaceae</taxon>
        <taxon>Lindgomyces</taxon>
    </lineage>
</organism>
<keyword evidence="2" id="KW-1185">Reference proteome</keyword>
<proteinExistence type="predicted"/>
<dbReference type="EMBL" id="MU003514">
    <property type="protein sequence ID" value="KAF2468694.1"/>
    <property type="molecule type" value="Genomic_DNA"/>
</dbReference>